<comment type="caution">
    <text evidence="4">The sequence shown here is derived from an EMBL/GenBank/DDBJ whole genome shotgun (WGS) entry which is preliminary data.</text>
</comment>
<evidence type="ECO:0000259" key="2">
    <source>
        <dbReference type="Pfam" id="PF06812"/>
    </source>
</evidence>
<name>A0A0T5ZBC6_9GAMM</name>
<dbReference type="PANTHER" id="PTHR37951:SF1">
    <property type="entry name" value="TYPE VI SECRETION SYSTEM COMPONENT TSSA1"/>
    <property type="match status" value="1"/>
</dbReference>
<dbReference type="NCBIfam" id="TIGR03363">
    <property type="entry name" value="VI_chp_8"/>
    <property type="match status" value="1"/>
</dbReference>
<gene>
    <name evidence="3" type="ORF">Ga0074115_1469</name>
    <name evidence="4" type="ORF">Ga0076813_16804</name>
</gene>
<dbReference type="EMBL" id="LMXI01000014">
    <property type="protein sequence ID" value="KRT60157.1"/>
    <property type="molecule type" value="Genomic_DNA"/>
</dbReference>
<sequence>MTSAIDVKGLLQEISADSSCGEDLEYDPGFIELERLAAGRAEQQVGDSIIEAEEPDWQAVQNASIELLSRTKDIRILTYLIRAALHTEGYEGATNGIKLLHGLVKQNWEQIHPRLDAEDNNDPTMRINAISALTDSATMLTPLSKAPLVSSRMLGRFGLRDYAIATGELEPLNDADAVDMTRINAAFLDADLEELQATADAVAESIDHLTELEAFITEQVGTTNAISLSDLVNSFKEAQQVLKGQLQARGVGAEEGTNVDVPSEEGAAPSASGAPALSGSINTRMDVTRALDKIIEYYNRNEPSSPIPILMKRAKRLVSLDFVEIIKNMAPDAMNQIDLFRGPEKEEESEASQNDW</sequence>
<evidence type="ECO:0000313" key="4">
    <source>
        <dbReference type="EMBL" id="KRT60157.1"/>
    </source>
</evidence>
<feature type="region of interest" description="Disordered" evidence="1">
    <location>
        <begin position="253"/>
        <end position="279"/>
    </location>
</feature>
<dbReference type="PATRIC" id="fig|54398.3.peg.3011"/>
<accession>A0A0T5ZBC6</accession>
<dbReference type="STRING" id="54398.Ga0074115_1469"/>
<dbReference type="InterPro" id="IPR017740">
    <property type="entry name" value="TssA-like"/>
</dbReference>
<feature type="compositionally biased region" description="Low complexity" evidence="1">
    <location>
        <begin position="264"/>
        <end position="279"/>
    </location>
</feature>
<dbReference type="EMBL" id="LDXT01000051">
    <property type="protein sequence ID" value="KRT56433.1"/>
    <property type="molecule type" value="Genomic_DNA"/>
</dbReference>
<dbReference type="Proteomes" id="UP000051634">
    <property type="component" value="Unassembled WGS sequence"/>
</dbReference>
<dbReference type="Pfam" id="PF06812">
    <property type="entry name" value="ImpA_N"/>
    <property type="match status" value="1"/>
</dbReference>
<evidence type="ECO:0000313" key="3">
    <source>
        <dbReference type="EMBL" id="KRT56433.1"/>
    </source>
</evidence>
<feature type="domain" description="ImpA N-terminal" evidence="2">
    <location>
        <begin position="11"/>
        <end position="134"/>
    </location>
</feature>
<organism evidence="4 5">
    <name type="scientific">endosymbiont of Ridgeia piscesae</name>
    <dbReference type="NCBI Taxonomy" id="54398"/>
    <lineage>
        <taxon>Bacteria</taxon>
        <taxon>Pseudomonadati</taxon>
        <taxon>Pseudomonadota</taxon>
        <taxon>Gammaproteobacteria</taxon>
        <taxon>sulfur-oxidizing symbionts</taxon>
    </lineage>
</organism>
<dbReference type="OrthoDB" id="9771118at2"/>
<evidence type="ECO:0000256" key="1">
    <source>
        <dbReference type="SAM" id="MobiDB-lite"/>
    </source>
</evidence>
<evidence type="ECO:0000313" key="5">
    <source>
        <dbReference type="Proteomes" id="UP000051276"/>
    </source>
</evidence>
<dbReference type="Proteomes" id="UP000051276">
    <property type="component" value="Unassembled WGS sequence"/>
</dbReference>
<keyword evidence="6" id="KW-1185">Reference proteome</keyword>
<dbReference type="InterPro" id="IPR010657">
    <property type="entry name" value="ImpA_N"/>
</dbReference>
<dbReference type="PANTHER" id="PTHR37951">
    <property type="entry name" value="CYTOPLASMIC PROTEIN-RELATED"/>
    <property type="match status" value="1"/>
</dbReference>
<reference evidence="5 6" key="1">
    <citation type="submission" date="2015-11" db="EMBL/GenBank/DDBJ databases">
        <title>The genome of Candidatus Endoriftia persephone in Ridgeia piscesae and population structure of the North Eastern Pacific vestimentiferan symbionts.</title>
        <authorList>
            <person name="Perez M."/>
            <person name="Juniper K.S."/>
        </authorList>
    </citation>
    <scope>NUCLEOTIDE SEQUENCE [LARGE SCALE GENOMIC DNA]</scope>
    <source>
        <strain evidence="4">Ind10</strain>
        <strain evidence="3">Ind11</strain>
    </source>
</reference>
<evidence type="ECO:0000313" key="6">
    <source>
        <dbReference type="Proteomes" id="UP000051634"/>
    </source>
</evidence>
<protein>
    <submittedName>
        <fullName evidence="4">Type VI secretion system protein ImpA</fullName>
    </submittedName>
    <submittedName>
        <fullName evidence="3">Type VI secretion-associated protein, ImpA family</fullName>
    </submittedName>
</protein>
<dbReference type="AlphaFoldDB" id="A0A0T5ZBC6"/>
<proteinExistence type="predicted"/>